<organism evidence="2 3">
    <name type="scientific">Cryobacterium tepidiphilum</name>
    <dbReference type="NCBI Taxonomy" id="2486026"/>
    <lineage>
        <taxon>Bacteria</taxon>
        <taxon>Bacillati</taxon>
        <taxon>Actinomycetota</taxon>
        <taxon>Actinomycetes</taxon>
        <taxon>Micrococcales</taxon>
        <taxon>Microbacteriaceae</taxon>
        <taxon>Cryobacterium</taxon>
    </lineage>
</organism>
<protein>
    <submittedName>
        <fullName evidence="2">Uncharacterized protein</fullName>
    </submittedName>
</protein>
<name>A0A3M8LDS8_9MICO</name>
<evidence type="ECO:0000313" key="2">
    <source>
        <dbReference type="EMBL" id="RNE63631.1"/>
    </source>
</evidence>
<evidence type="ECO:0000256" key="1">
    <source>
        <dbReference type="SAM" id="MobiDB-lite"/>
    </source>
</evidence>
<dbReference type="AlphaFoldDB" id="A0A3M8LDS8"/>
<feature type="compositionally biased region" description="Polar residues" evidence="1">
    <location>
        <begin position="48"/>
        <end position="61"/>
    </location>
</feature>
<dbReference type="Proteomes" id="UP000279859">
    <property type="component" value="Unassembled WGS sequence"/>
</dbReference>
<accession>A0A3M8LDS8</accession>
<proteinExistence type="predicted"/>
<reference evidence="2 3" key="1">
    <citation type="submission" date="2018-11" db="EMBL/GenBank/DDBJ databases">
        <title>Cryobacterium sp. nov., isolated from rhizosphere soil of lettuce.</title>
        <authorList>
            <person name="Wang Y."/>
        </authorList>
    </citation>
    <scope>NUCLEOTIDE SEQUENCE [LARGE SCALE GENOMIC DNA]</scope>
    <source>
        <strain evidence="2 3">NEAU-85</strain>
    </source>
</reference>
<gene>
    <name evidence="2" type="ORF">EEJ31_06570</name>
</gene>
<feature type="region of interest" description="Disordered" evidence="1">
    <location>
        <begin position="41"/>
        <end position="69"/>
    </location>
</feature>
<dbReference type="EMBL" id="RDSR01000008">
    <property type="protein sequence ID" value="RNE63631.1"/>
    <property type="molecule type" value="Genomic_DNA"/>
</dbReference>
<evidence type="ECO:0000313" key="3">
    <source>
        <dbReference type="Proteomes" id="UP000279859"/>
    </source>
</evidence>
<keyword evidence="3" id="KW-1185">Reference proteome</keyword>
<sequence length="256" mass="26224">MQTNASPASAASQMASAAVPFAPYACAMSRCRVMTENAPKPMAPAMRPSTTASTPSVSITDATGLEPLKEPSTFRAPIRSATRTVARTLTTAIPSAPPVNQCRVIVAGIGTSAASTTSPTAPAIALTARYQRSAPCAPRSRANGSAIKAATPAAPAMKLQKERARYRLASPANTAIAARIAQIPSQYAVGLPASMSLACASTTATAAICTTVRVTCSTRRRPSNLRAVARASRTSARATKAVPRCPMAAEITVALA</sequence>
<comment type="caution">
    <text evidence="2">The sequence shown here is derived from an EMBL/GenBank/DDBJ whole genome shotgun (WGS) entry which is preliminary data.</text>
</comment>